<feature type="compositionally biased region" description="Acidic residues" evidence="1">
    <location>
        <begin position="119"/>
        <end position="131"/>
    </location>
</feature>
<dbReference type="Proteomes" id="UP000694044">
    <property type="component" value="Unassembled WGS sequence"/>
</dbReference>
<feature type="compositionally biased region" description="Polar residues" evidence="1">
    <location>
        <begin position="58"/>
        <end position="75"/>
    </location>
</feature>
<evidence type="ECO:0000313" key="3">
    <source>
        <dbReference type="Proteomes" id="UP000694044"/>
    </source>
</evidence>
<feature type="region of interest" description="Disordered" evidence="1">
    <location>
        <begin position="39"/>
        <end position="85"/>
    </location>
</feature>
<gene>
    <name evidence="2" type="ORF">PHYPSEUDO_004462</name>
</gene>
<dbReference type="EMBL" id="JAGDFM010000002">
    <property type="protein sequence ID" value="KAG7393699.1"/>
    <property type="molecule type" value="Genomic_DNA"/>
</dbReference>
<comment type="caution">
    <text evidence="2">The sequence shown here is derived from an EMBL/GenBank/DDBJ whole genome shotgun (WGS) entry which is preliminary data.</text>
</comment>
<feature type="region of interest" description="Disordered" evidence="1">
    <location>
        <begin position="112"/>
        <end position="131"/>
    </location>
</feature>
<reference evidence="2" key="1">
    <citation type="submission" date="2021-02" db="EMBL/GenBank/DDBJ databases">
        <authorList>
            <person name="Palmer J.M."/>
        </authorList>
    </citation>
    <scope>NUCLEOTIDE SEQUENCE</scope>
    <source>
        <strain evidence="2">SCRP734</strain>
    </source>
</reference>
<accession>A0A8T1WPQ7</accession>
<sequence length="519" mass="57527">MQKGTPAKKLAPTFQAPTTLPWLPEFEWTDEDELALDRLENDSDTLPDIRGSDEVKTNKNAQETDASLNTATTKAGASKDQKARDRLESRKRLEALLSASLENAAGSTLRKPRWRLETEAESDDVSPFEPEDAEVMEPLPVFRSAVLSVLYTVYLKKMLLEKKLAEKESAMRDFDSMLRVYFDATRMWLGKVVRTPLLSLLQDSSLDVDISPRNGLGGSSLRGFAKKFGGILARRPPPPAQSFASNGQPRESAVDPAKLLKLKVRTRGLLQALSKAIDKEEVPSGILDFWKRISTDGVYFPPSYQLFNEERRHLEFDALGATRKMDFEGTILVDQEGNGSSEDLASQASNGVSRFNIVLINFLLVRILIPHVILQPWNVGIGSKNIGKHTSTNLTNAATLLYCVCRQLSPLPPPVEPPEASFLGRRRSKTIATLQPTVNDDNPAALCGADQALFPAESQEEAHNEDTSFLSIDEIGRRLISDKNFPSNDAQVVQVVKEHQVMLQEALTHLRSQLHGCQG</sequence>
<protein>
    <submittedName>
        <fullName evidence="2">Uncharacterized protein</fullName>
    </submittedName>
</protein>
<evidence type="ECO:0000313" key="2">
    <source>
        <dbReference type="EMBL" id="KAG7393699.1"/>
    </source>
</evidence>
<evidence type="ECO:0000256" key="1">
    <source>
        <dbReference type="SAM" id="MobiDB-lite"/>
    </source>
</evidence>
<proteinExistence type="predicted"/>
<name>A0A8T1WPQ7_9STRA</name>
<keyword evidence="3" id="KW-1185">Reference proteome</keyword>
<organism evidence="2 3">
    <name type="scientific">Phytophthora pseudosyringae</name>
    <dbReference type="NCBI Taxonomy" id="221518"/>
    <lineage>
        <taxon>Eukaryota</taxon>
        <taxon>Sar</taxon>
        <taxon>Stramenopiles</taxon>
        <taxon>Oomycota</taxon>
        <taxon>Peronosporomycetes</taxon>
        <taxon>Peronosporales</taxon>
        <taxon>Peronosporaceae</taxon>
        <taxon>Phytophthora</taxon>
    </lineage>
</organism>
<dbReference type="AlphaFoldDB" id="A0A8T1WPQ7"/>
<dbReference type="OrthoDB" id="206880at2759"/>